<evidence type="ECO:0000259" key="4">
    <source>
        <dbReference type="Pfam" id="PF14909"/>
    </source>
</evidence>
<dbReference type="CTD" id="20314445"/>
<reference evidence="5 6" key="1">
    <citation type="submission" date="2013-11" db="EMBL/GenBank/DDBJ databases">
        <title>Opisthorchis viverrini - life in the bile duct.</title>
        <authorList>
            <person name="Young N.D."/>
            <person name="Nagarajan N."/>
            <person name="Lin S.J."/>
            <person name="Korhonen P.K."/>
            <person name="Jex A.R."/>
            <person name="Hall R.S."/>
            <person name="Safavi-Hemami H."/>
            <person name="Kaewkong W."/>
            <person name="Bertrand D."/>
            <person name="Gao S."/>
            <person name="Seet Q."/>
            <person name="Wongkham S."/>
            <person name="Teh B.T."/>
            <person name="Wongkham C."/>
            <person name="Intapan P.M."/>
            <person name="Maleewong W."/>
            <person name="Yang X."/>
            <person name="Hu M."/>
            <person name="Wang Z."/>
            <person name="Hofmann A."/>
            <person name="Sternberg P.W."/>
            <person name="Tan P."/>
            <person name="Wang J."/>
            <person name="Gasser R.B."/>
        </authorList>
    </citation>
    <scope>NUCLEOTIDE SEQUENCE [LARGE SCALE GENOMIC DNA]</scope>
</reference>
<dbReference type="GO" id="GO:0032027">
    <property type="term" value="F:myosin light chain binding"/>
    <property type="evidence" value="ECO:0007669"/>
    <property type="project" value="InterPro"/>
</dbReference>
<evidence type="ECO:0000313" key="5">
    <source>
        <dbReference type="EMBL" id="KER34085.1"/>
    </source>
</evidence>
<evidence type="ECO:0000256" key="2">
    <source>
        <dbReference type="ARBA" id="ARBA00022553"/>
    </source>
</evidence>
<name>A0A075ADA3_OPIVI</name>
<dbReference type="GO" id="GO:0120212">
    <property type="term" value="C:sperm head-tail coupling apparatus"/>
    <property type="evidence" value="ECO:0007669"/>
    <property type="project" value="InterPro"/>
</dbReference>
<protein>
    <recommendedName>
        <fullName evidence="4">Spermatogenesis-associated protein 6 N-terminal domain-containing protein</fullName>
    </recommendedName>
</protein>
<dbReference type="OrthoDB" id="5963614at2759"/>
<dbReference type="Proteomes" id="UP000054324">
    <property type="component" value="Unassembled WGS sequence"/>
</dbReference>
<dbReference type="KEGG" id="ovi:T265_00257"/>
<gene>
    <name evidence="5" type="ORF">T265_00257</name>
</gene>
<evidence type="ECO:0000313" key="6">
    <source>
        <dbReference type="Proteomes" id="UP000054324"/>
    </source>
</evidence>
<keyword evidence="2" id="KW-0597">Phosphoprotein</keyword>
<dbReference type="GeneID" id="20314445"/>
<dbReference type="RefSeq" id="XP_009162229.1">
    <property type="nucleotide sequence ID" value="XM_009163965.1"/>
</dbReference>
<feature type="domain" description="Spermatogenesis-associated protein 6 N-terminal" evidence="4">
    <location>
        <begin position="26"/>
        <end position="159"/>
    </location>
</feature>
<comment type="similarity">
    <text evidence="1">Belongs to the SPATA6 family.</text>
</comment>
<evidence type="ECO:0000256" key="1">
    <source>
        <dbReference type="ARBA" id="ARBA00006215"/>
    </source>
</evidence>
<proteinExistence type="inferred from homology"/>
<dbReference type="Pfam" id="PF14909">
    <property type="entry name" value="SPATA6"/>
    <property type="match status" value="1"/>
</dbReference>
<dbReference type="InterPro" id="IPR032732">
    <property type="entry name" value="SPATA6_N"/>
</dbReference>
<dbReference type="AlphaFoldDB" id="A0A075ADA3"/>
<dbReference type="PANTHER" id="PTHR16435">
    <property type="entry name" value="SPERMATOGENESIS-ASSOCIATED PROTEIN 6 SPATA6"/>
    <property type="match status" value="1"/>
</dbReference>
<feature type="region of interest" description="Disordered" evidence="3">
    <location>
        <begin position="230"/>
        <end position="259"/>
    </location>
</feature>
<organism evidence="5 6">
    <name type="scientific">Opisthorchis viverrini</name>
    <name type="common">Southeast Asian liver fluke</name>
    <dbReference type="NCBI Taxonomy" id="6198"/>
    <lineage>
        <taxon>Eukaryota</taxon>
        <taxon>Metazoa</taxon>
        <taxon>Spiralia</taxon>
        <taxon>Lophotrochozoa</taxon>
        <taxon>Platyhelminthes</taxon>
        <taxon>Trematoda</taxon>
        <taxon>Digenea</taxon>
        <taxon>Opisthorchiida</taxon>
        <taxon>Opisthorchiata</taxon>
        <taxon>Opisthorchiidae</taxon>
        <taxon>Opisthorchis</taxon>
    </lineage>
</organism>
<sequence length="316" mass="37216">MPTYKFEAELTLHCVRPALKITNCLQVHSPGTWLANRDKLYVIVDVFNSCRRTRLVEPIFPLLIHEKFVFQKIFYSALSACNVIDRLDDERIRIELRQITDVYCGGTLLAYFETTARELFCPCAHMCTRTVPKNEITLLRTIDFPGISPRLEYSASSEIKYHPHPPYVSCMRSSDLFYQELPYGTCRHDCLTHYSRPLTPNYHRPTVTSALRCRCPDNPERLYTPLESTYREVRSKSPSVRSRTGSHKQKARPSSEKPYDDLYTTRIPVLSHKFTVAPSWDLRDRVIRDAQDRSDRYWNLYRFWQLEADRRRARHV</sequence>
<evidence type="ECO:0000256" key="3">
    <source>
        <dbReference type="SAM" id="MobiDB-lite"/>
    </source>
</evidence>
<dbReference type="PANTHER" id="PTHR16435:SF6">
    <property type="entry name" value="IP09370P"/>
    <property type="match status" value="1"/>
</dbReference>
<dbReference type="GO" id="GO:0007283">
    <property type="term" value="P:spermatogenesis"/>
    <property type="evidence" value="ECO:0007669"/>
    <property type="project" value="InterPro"/>
</dbReference>
<dbReference type="InterPro" id="IPR042769">
    <property type="entry name" value="SPATA6_fam"/>
</dbReference>
<dbReference type="STRING" id="6198.A0A075ADA3"/>
<keyword evidence="6" id="KW-1185">Reference proteome</keyword>
<accession>A0A075ADA3</accession>
<dbReference type="EMBL" id="KL596620">
    <property type="protein sequence ID" value="KER34085.1"/>
    <property type="molecule type" value="Genomic_DNA"/>
</dbReference>